<organism evidence="2 3">
    <name type="scientific">Racocetra fulgida</name>
    <dbReference type="NCBI Taxonomy" id="60492"/>
    <lineage>
        <taxon>Eukaryota</taxon>
        <taxon>Fungi</taxon>
        <taxon>Fungi incertae sedis</taxon>
        <taxon>Mucoromycota</taxon>
        <taxon>Glomeromycotina</taxon>
        <taxon>Glomeromycetes</taxon>
        <taxon>Diversisporales</taxon>
        <taxon>Gigasporaceae</taxon>
        <taxon>Racocetra</taxon>
    </lineage>
</organism>
<dbReference type="OrthoDB" id="270624at2759"/>
<gene>
    <name evidence="2" type="ORF">RFULGI_LOCUS9886</name>
</gene>
<comment type="caution">
    <text evidence="2">The sequence shown here is derived from an EMBL/GenBank/DDBJ whole genome shotgun (WGS) entry which is preliminary data.</text>
</comment>
<dbReference type="InterPro" id="IPR001680">
    <property type="entry name" value="WD40_rpt"/>
</dbReference>
<evidence type="ECO:0000256" key="1">
    <source>
        <dbReference type="SAM" id="MobiDB-lite"/>
    </source>
</evidence>
<dbReference type="InterPro" id="IPR015943">
    <property type="entry name" value="WD40/YVTN_repeat-like_dom_sf"/>
</dbReference>
<dbReference type="Proteomes" id="UP000789396">
    <property type="component" value="Unassembled WGS sequence"/>
</dbReference>
<protein>
    <submittedName>
        <fullName evidence="2">4034_t:CDS:1</fullName>
    </submittedName>
</protein>
<reference evidence="2" key="1">
    <citation type="submission" date="2021-06" db="EMBL/GenBank/DDBJ databases">
        <authorList>
            <person name="Kallberg Y."/>
            <person name="Tangrot J."/>
            <person name="Rosling A."/>
        </authorList>
    </citation>
    <scope>NUCLEOTIDE SEQUENCE</scope>
    <source>
        <strain evidence="2">IN212</strain>
    </source>
</reference>
<proteinExistence type="predicted"/>
<dbReference type="InterPro" id="IPR036322">
    <property type="entry name" value="WD40_repeat_dom_sf"/>
</dbReference>
<accession>A0A9N9HJU7</accession>
<dbReference type="EMBL" id="CAJVPZ010018497">
    <property type="protein sequence ID" value="CAG8688363.1"/>
    <property type="molecule type" value="Genomic_DNA"/>
</dbReference>
<feature type="region of interest" description="Disordered" evidence="1">
    <location>
        <begin position="234"/>
        <end position="261"/>
    </location>
</feature>
<dbReference type="SUPFAM" id="SSF50978">
    <property type="entry name" value="WD40 repeat-like"/>
    <property type="match status" value="1"/>
</dbReference>
<dbReference type="AlphaFoldDB" id="A0A9N9HJU7"/>
<dbReference type="PANTHER" id="PTHR14091:SF0">
    <property type="entry name" value="PERIODIC TRYPTOPHAN PROTEIN 1 HOMOLOG"/>
    <property type="match status" value="1"/>
</dbReference>
<feature type="compositionally biased region" description="Acidic residues" evidence="1">
    <location>
        <begin position="1"/>
        <end position="10"/>
    </location>
</feature>
<evidence type="ECO:0000313" key="3">
    <source>
        <dbReference type="Proteomes" id="UP000789396"/>
    </source>
</evidence>
<feature type="region of interest" description="Disordered" evidence="1">
    <location>
        <begin position="1"/>
        <end position="38"/>
    </location>
</feature>
<sequence length="261" mass="29918">MTDVNDDSELLEYNLDQYDEEDEEEGQPYYTSNEEDPYITLNDEDDETDDFRILATDSVLVAAKTEDEVSQLEIYVYEESEDNLYVHNDIIGNYVAIGTFEPEIEIWDLDVSNSMYPDAILGRPNKELKKKKKKVQQVEWHSIEPTIMLTASFDKTVVVFDSRTPKNVASWSLGDADPECVRWDPFTPQYFYGKVFAAQFCLDLPFHLAVAGSGGKVHIWDLSTNAGIRNSFKETINEESENDDDEEEIDLEEIENDSGDD</sequence>
<keyword evidence="3" id="KW-1185">Reference proteome</keyword>
<feature type="compositionally biased region" description="Acidic residues" evidence="1">
    <location>
        <begin position="237"/>
        <end position="261"/>
    </location>
</feature>
<dbReference type="GO" id="GO:0006364">
    <property type="term" value="P:rRNA processing"/>
    <property type="evidence" value="ECO:0007669"/>
    <property type="project" value="InterPro"/>
</dbReference>
<dbReference type="GO" id="GO:0005634">
    <property type="term" value="C:nucleus"/>
    <property type="evidence" value="ECO:0007669"/>
    <property type="project" value="TreeGrafter"/>
</dbReference>
<dbReference type="InterPro" id="IPR044285">
    <property type="entry name" value="PWP1"/>
</dbReference>
<evidence type="ECO:0000313" key="2">
    <source>
        <dbReference type="EMBL" id="CAG8688363.1"/>
    </source>
</evidence>
<dbReference type="PANTHER" id="PTHR14091">
    <property type="entry name" value="PERIODIC TRYPTOPHAN PROTEIN 1"/>
    <property type="match status" value="1"/>
</dbReference>
<name>A0A9N9HJU7_9GLOM</name>
<feature type="compositionally biased region" description="Acidic residues" evidence="1">
    <location>
        <begin position="17"/>
        <end position="26"/>
    </location>
</feature>
<dbReference type="Gene3D" id="2.130.10.10">
    <property type="entry name" value="YVTN repeat-like/Quinoprotein amine dehydrogenase"/>
    <property type="match status" value="1"/>
</dbReference>
<dbReference type="SMART" id="SM00320">
    <property type="entry name" value="WD40"/>
    <property type="match status" value="2"/>
</dbReference>
<feature type="non-terminal residue" evidence="2">
    <location>
        <position position="1"/>
    </location>
</feature>